<evidence type="ECO:0000313" key="2">
    <source>
        <dbReference type="EMBL" id="CAL8136728.1"/>
    </source>
</evidence>
<dbReference type="Proteomes" id="UP001642540">
    <property type="component" value="Unassembled WGS sequence"/>
</dbReference>
<protein>
    <submittedName>
        <fullName evidence="2">Uncharacterized protein</fullName>
    </submittedName>
</protein>
<sequence>MKTVHIFNVDDYHQALNPIGHHRFQSTQRGTGLGGAFSIVRRYTIPVVRRYILPHVKTAAINTAVDFVGGTPIRTALKNNTANLIKDIKSDVINSLQQRGKGITRKKRPQQRTLKPVKKRIRVTVAKNKRKPKSKPKQLLKRKRTKSKLDIFS</sequence>
<feature type="region of interest" description="Disordered" evidence="1">
    <location>
        <begin position="98"/>
        <end position="153"/>
    </location>
</feature>
<organism evidence="2 3">
    <name type="scientific">Orchesella dallaii</name>
    <dbReference type="NCBI Taxonomy" id="48710"/>
    <lineage>
        <taxon>Eukaryota</taxon>
        <taxon>Metazoa</taxon>
        <taxon>Ecdysozoa</taxon>
        <taxon>Arthropoda</taxon>
        <taxon>Hexapoda</taxon>
        <taxon>Collembola</taxon>
        <taxon>Entomobryomorpha</taxon>
        <taxon>Entomobryoidea</taxon>
        <taxon>Orchesellidae</taxon>
        <taxon>Orchesellinae</taxon>
        <taxon>Orchesella</taxon>
    </lineage>
</organism>
<comment type="caution">
    <text evidence="2">The sequence shown here is derived from an EMBL/GenBank/DDBJ whole genome shotgun (WGS) entry which is preliminary data.</text>
</comment>
<proteinExistence type="predicted"/>
<reference evidence="2 3" key="1">
    <citation type="submission" date="2024-08" db="EMBL/GenBank/DDBJ databases">
        <authorList>
            <person name="Cucini C."/>
            <person name="Frati F."/>
        </authorList>
    </citation>
    <scope>NUCLEOTIDE SEQUENCE [LARGE SCALE GENOMIC DNA]</scope>
</reference>
<name>A0ABP1RVF7_9HEXA</name>
<keyword evidence="3" id="KW-1185">Reference proteome</keyword>
<gene>
    <name evidence="2" type="ORF">ODALV1_LOCUS26586</name>
</gene>
<feature type="compositionally biased region" description="Basic residues" evidence="1">
    <location>
        <begin position="102"/>
        <end position="146"/>
    </location>
</feature>
<evidence type="ECO:0000256" key="1">
    <source>
        <dbReference type="SAM" id="MobiDB-lite"/>
    </source>
</evidence>
<accession>A0ABP1RVF7</accession>
<dbReference type="EMBL" id="CAXLJM020000111">
    <property type="protein sequence ID" value="CAL8136728.1"/>
    <property type="molecule type" value="Genomic_DNA"/>
</dbReference>
<evidence type="ECO:0000313" key="3">
    <source>
        <dbReference type="Proteomes" id="UP001642540"/>
    </source>
</evidence>